<dbReference type="EMBL" id="WWCN01000004">
    <property type="protein sequence ID" value="MYM22578.1"/>
    <property type="molecule type" value="Genomic_DNA"/>
</dbReference>
<feature type="domain" description="Ice-binding protein C-terminal" evidence="2">
    <location>
        <begin position="190"/>
        <end position="214"/>
    </location>
</feature>
<dbReference type="Proteomes" id="UP000479335">
    <property type="component" value="Unassembled WGS sequence"/>
</dbReference>
<evidence type="ECO:0000313" key="3">
    <source>
        <dbReference type="EMBL" id="MYM22578.1"/>
    </source>
</evidence>
<comment type="caution">
    <text evidence="3">The sequence shown here is derived from an EMBL/GenBank/DDBJ whole genome shotgun (WGS) entry which is preliminary data.</text>
</comment>
<accession>A0A6L8K8Q8</accession>
<dbReference type="NCBIfam" id="TIGR02595">
    <property type="entry name" value="PEP_CTERM"/>
    <property type="match status" value="1"/>
</dbReference>
<gene>
    <name evidence="3" type="ORF">GTP46_07965</name>
</gene>
<keyword evidence="4" id="KW-1185">Reference proteome</keyword>
<proteinExistence type="predicted"/>
<evidence type="ECO:0000256" key="1">
    <source>
        <dbReference type="SAM" id="SignalP"/>
    </source>
</evidence>
<feature type="signal peptide" evidence="1">
    <location>
        <begin position="1"/>
        <end position="37"/>
    </location>
</feature>
<name>A0A6L8K8Q8_9BURK</name>
<organism evidence="3 4">
    <name type="scientific">Duganella flavida</name>
    <dbReference type="NCBI Taxonomy" id="2692175"/>
    <lineage>
        <taxon>Bacteria</taxon>
        <taxon>Pseudomonadati</taxon>
        <taxon>Pseudomonadota</taxon>
        <taxon>Betaproteobacteria</taxon>
        <taxon>Burkholderiales</taxon>
        <taxon>Oxalobacteraceae</taxon>
        <taxon>Telluria group</taxon>
        <taxon>Duganella</taxon>
    </lineage>
</organism>
<dbReference type="NCBIfam" id="NF035944">
    <property type="entry name" value="PEPxxWA-CTERM"/>
    <property type="match status" value="1"/>
</dbReference>
<dbReference type="Pfam" id="PF07589">
    <property type="entry name" value="PEP-CTERM"/>
    <property type="match status" value="1"/>
</dbReference>
<evidence type="ECO:0000259" key="2">
    <source>
        <dbReference type="Pfam" id="PF07589"/>
    </source>
</evidence>
<evidence type="ECO:0000313" key="4">
    <source>
        <dbReference type="Proteomes" id="UP000479335"/>
    </source>
</evidence>
<feature type="chain" id="PRO_5026899803" evidence="1">
    <location>
        <begin position="38"/>
        <end position="216"/>
    </location>
</feature>
<dbReference type="InterPro" id="IPR013424">
    <property type="entry name" value="Ice-binding_C"/>
</dbReference>
<protein>
    <submittedName>
        <fullName evidence="3">PEPxxWA-CTERM sorting domain-containing protein</fullName>
    </submittedName>
</protein>
<dbReference type="Gene3D" id="2.60.120.260">
    <property type="entry name" value="Galactose-binding domain-like"/>
    <property type="match status" value="1"/>
</dbReference>
<dbReference type="AlphaFoldDB" id="A0A6L8K8Q8"/>
<reference evidence="3 4" key="1">
    <citation type="submission" date="2019-12" db="EMBL/GenBank/DDBJ databases">
        <title>Novel species isolated from a subtropical stream in China.</title>
        <authorList>
            <person name="Lu H."/>
        </authorList>
    </citation>
    <scope>NUCLEOTIDE SEQUENCE [LARGE SCALE GENOMIC DNA]</scope>
    <source>
        <strain evidence="3 4">FT135W</strain>
    </source>
</reference>
<sequence length="216" mass="22698">MSFVKFKLPIINIRGNAMKFLKTAAIAALLASGAAHASTELLTNGSFEQNLQANGTWNIYSNLTGWTGGAYGIELRNNVVGNAPDGVNFVELDTTANSSMFQNVSTVMGQNYTLTFKFQDRPGVATSSQGLEISWGGSVVGTVNNSLGGGWQTVSYNLIGNGATEALSFKAIGTSDSLGTSLDKVSLTTAVPEPETYAMLLAGLGLVGFAARRRKQ</sequence>
<keyword evidence="1" id="KW-0732">Signal</keyword>